<dbReference type="InterPro" id="IPR013762">
    <property type="entry name" value="Integrase-like_cat_sf"/>
</dbReference>
<feature type="compositionally biased region" description="Basic residues" evidence="2">
    <location>
        <begin position="52"/>
        <end position="75"/>
    </location>
</feature>
<proteinExistence type="predicted"/>
<gene>
    <name evidence="4" type="ORF">AVDCRST_MAG33-1488</name>
</gene>
<sequence>MERARQLLAASRDDRLSNLFAVAIAMGCRPRELASLRWDDVDLDAGTTTFRQTHHGPHRRSLIRRRRGRPPRRSVRPPVSRMTPPD</sequence>
<dbReference type="Gene3D" id="1.10.443.10">
    <property type="entry name" value="Intergrase catalytic core"/>
    <property type="match status" value="1"/>
</dbReference>
<dbReference type="SUPFAM" id="SSF56349">
    <property type="entry name" value="DNA breaking-rejoining enzymes"/>
    <property type="match status" value="1"/>
</dbReference>
<dbReference type="EMBL" id="CADCWK010000152">
    <property type="protein sequence ID" value="CAA9558698.1"/>
    <property type="molecule type" value="Genomic_DNA"/>
</dbReference>
<dbReference type="GO" id="GO:0015074">
    <property type="term" value="P:DNA integration"/>
    <property type="evidence" value="ECO:0007669"/>
    <property type="project" value="InterPro"/>
</dbReference>
<dbReference type="InterPro" id="IPR002104">
    <property type="entry name" value="Integrase_catalytic"/>
</dbReference>
<protein>
    <recommendedName>
        <fullName evidence="3">Tyr recombinase domain-containing protein</fullName>
    </recommendedName>
</protein>
<reference evidence="4" key="1">
    <citation type="submission" date="2020-02" db="EMBL/GenBank/DDBJ databases">
        <authorList>
            <person name="Meier V. D."/>
        </authorList>
    </citation>
    <scope>NUCLEOTIDE SEQUENCE</scope>
    <source>
        <strain evidence="4">AVDCRST_MAG33</strain>
    </source>
</reference>
<feature type="compositionally biased region" description="Low complexity" evidence="2">
    <location>
        <begin position="76"/>
        <end position="86"/>
    </location>
</feature>
<organism evidence="4">
    <name type="scientific">uncultured Thermomicrobiales bacterium</name>
    <dbReference type="NCBI Taxonomy" id="1645740"/>
    <lineage>
        <taxon>Bacteria</taxon>
        <taxon>Pseudomonadati</taxon>
        <taxon>Thermomicrobiota</taxon>
        <taxon>Thermomicrobia</taxon>
        <taxon>Thermomicrobiales</taxon>
        <taxon>environmental samples</taxon>
    </lineage>
</organism>
<name>A0A6J4UUV8_9BACT</name>
<evidence type="ECO:0000259" key="3">
    <source>
        <dbReference type="PROSITE" id="PS51898"/>
    </source>
</evidence>
<accession>A0A6J4UUV8</accession>
<dbReference type="GO" id="GO:0006310">
    <property type="term" value="P:DNA recombination"/>
    <property type="evidence" value="ECO:0007669"/>
    <property type="project" value="UniProtKB-KW"/>
</dbReference>
<evidence type="ECO:0000313" key="4">
    <source>
        <dbReference type="EMBL" id="CAA9558698.1"/>
    </source>
</evidence>
<keyword evidence="1" id="KW-0233">DNA recombination</keyword>
<dbReference type="GO" id="GO:0003677">
    <property type="term" value="F:DNA binding"/>
    <property type="evidence" value="ECO:0007669"/>
    <property type="project" value="InterPro"/>
</dbReference>
<dbReference type="PROSITE" id="PS51898">
    <property type="entry name" value="TYR_RECOMBINASE"/>
    <property type="match status" value="1"/>
</dbReference>
<feature type="domain" description="Tyr recombinase" evidence="3">
    <location>
        <begin position="1"/>
        <end position="86"/>
    </location>
</feature>
<evidence type="ECO:0000256" key="1">
    <source>
        <dbReference type="ARBA" id="ARBA00023172"/>
    </source>
</evidence>
<dbReference type="AlphaFoldDB" id="A0A6J4UUV8"/>
<feature type="region of interest" description="Disordered" evidence="2">
    <location>
        <begin position="48"/>
        <end position="86"/>
    </location>
</feature>
<evidence type="ECO:0000256" key="2">
    <source>
        <dbReference type="SAM" id="MobiDB-lite"/>
    </source>
</evidence>
<dbReference type="InterPro" id="IPR011010">
    <property type="entry name" value="DNA_brk_join_enz"/>
</dbReference>
<dbReference type="PROSITE" id="PS51257">
    <property type="entry name" value="PROKAR_LIPOPROTEIN"/>
    <property type="match status" value="1"/>
</dbReference>